<feature type="transmembrane region" description="Helical" evidence="1">
    <location>
        <begin position="135"/>
        <end position="152"/>
    </location>
</feature>
<gene>
    <name evidence="3" type="ORF">Lalb_Chr01g0023881</name>
</gene>
<dbReference type="InterPro" id="IPR007658">
    <property type="entry name" value="DUF594"/>
</dbReference>
<dbReference type="InterPro" id="IPR025315">
    <property type="entry name" value="DUF4220"/>
</dbReference>
<feature type="transmembrane region" description="Helical" evidence="1">
    <location>
        <begin position="266"/>
        <end position="286"/>
    </location>
</feature>
<feature type="transmembrane region" description="Helical" evidence="1">
    <location>
        <begin position="158"/>
        <end position="174"/>
    </location>
</feature>
<feature type="transmembrane region" description="Helical" evidence="1">
    <location>
        <begin position="104"/>
        <end position="123"/>
    </location>
</feature>
<keyword evidence="4" id="KW-1185">Reference proteome</keyword>
<dbReference type="PANTHER" id="PTHR31325">
    <property type="entry name" value="OS01G0798800 PROTEIN-RELATED"/>
    <property type="match status" value="1"/>
</dbReference>
<keyword evidence="1" id="KW-0472">Membrane</keyword>
<evidence type="ECO:0000259" key="2">
    <source>
        <dbReference type="Pfam" id="PF13968"/>
    </source>
</evidence>
<dbReference type="OrthoDB" id="1689146at2759"/>
<feature type="transmembrane region" description="Helical" evidence="1">
    <location>
        <begin position="31"/>
        <end position="50"/>
    </location>
</feature>
<evidence type="ECO:0000313" key="3">
    <source>
        <dbReference type="EMBL" id="KAE9622310.1"/>
    </source>
</evidence>
<keyword evidence="1" id="KW-1133">Transmembrane helix</keyword>
<feature type="transmembrane region" description="Helical" evidence="1">
    <location>
        <begin position="307"/>
        <end position="326"/>
    </location>
</feature>
<evidence type="ECO:0000313" key="4">
    <source>
        <dbReference type="Proteomes" id="UP000447434"/>
    </source>
</evidence>
<evidence type="ECO:0000256" key="1">
    <source>
        <dbReference type="SAM" id="Phobius"/>
    </source>
</evidence>
<protein>
    <recommendedName>
        <fullName evidence="2">DUF4220 domain-containing protein</fullName>
    </recommendedName>
</protein>
<dbReference type="EMBL" id="WOCE01000001">
    <property type="protein sequence ID" value="KAE9622310.1"/>
    <property type="molecule type" value="Genomic_DNA"/>
</dbReference>
<dbReference type="Pfam" id="PF13968">
    <property type="entry name" value="DUF4220"/>
    <property type="match status" value="2"/>
</dbReference>
<comment type="caution">
    <text evidence="3">The sequence shown here is derived from an EMBL/GenBank/DDBJ whole genome shotgun (WGS) entry which is preliminary data.</text>
</comment>
<keyword evidence="1" id="KW-0812">Transmembrane</keyword>
<sequence length="636" mass="75265">MNECVSIIKIEVATNMLNPISNKIENVWESWSIRVVMIFSLCLQIFLTLFSPLRKRMKNAYIQIFIWICYLMAESAAIFCVGHISSNQVSSNKIKLNTQNHLYAFWAPFLLVHLGGPDTITAFSLEDNQLWRRHMLGFITQFLFCAYVFLLTVPGNRLWIPIILVFVAGIIKYGERIYAMYLATSNHETTRLNKGIHYIRCYWSENLSQFHVAVRAYNNVTKKNIHEKVENLTSFSFTHAPRFTLRVVEVALNFYYDMYFNKFFLTYGYLFRFVTITCLLTALGVFHFDEGKRYKQGLNPFDITLTYTLMFGAVALDIIDLFMQLFSDRVVFFFPTFVEYFSFMRSILEVKRTRWSKCKKNPYTKFTQLSTLLPFRRWSESISGFNMISYSLYMMKKKKSSWLHYFNILSNGTIFMWLNEVKNPFILELWEFIFAELLYLRMYGDTRNKNEEIELRVFRNSSISEEIKINLINHMRREISLPQLLIKWHIATHLCYVQDIDDNVDKREFSKLLSDYMIYLLVMQNDMIPKEEGSDSDSDIKRMVDEIKVKLNPYLVKGDENEVEIWKRFVDKNLEGMLARELGMISDTSMKWEIISRVWVQLLLRVALQCTFSIHVQHLSKGGELISLVRMLYAFL</sequence>
<reference evidence="4" key="1">
    <citation type="journal article" date="2020" name="Nat. Commun.">
        <title>Genome sequence of the cluster root forming white lupin.</title>
        <authorList>
            <person name="Hufnagel B."/>
            <person name="Marques A."/>
            <person name="Soriano A."/>
            <person name="Marques L."/>
            <person name="Divol F."/>
            <person name="Doumas P."/>
            <person name="Sallet E."/>
            <person name="Mancinotti D."/>
            <person name="Carrere S."/>
            <person name="Marande W."/>
            <person name="Arribat S."/>
            <person name="Keller J."/>
            <person name="Huneau C."/>
            <person name="Blein T."/>
            <person name="Aime D."/>
            <person name="Laguerre M."/>
            <person name="Taylor J."/>
            <person name="Schubert V."/>
            <person name="Nelson M."/>
            <person name="Geu-Flores F."/>
            <person name="Crespi M."/>
            <person name="Gallardo-Guerrero K."/>
            <person name="Delaux P.-M."/>
            <person name="Salse J."/>
            <person name="Berges H."/>
            <person name="Guyot R."/>
            <person name="Gouzy J."/>
            <person name="Peret B."/>
        </authorList>
    </citation>
    <scope>NUCLEOTIDE SEQUENCE [LARGE SCALE GENOMIC DNA]</scope>
    <source>
        <strain evidence="4">cv. Amiga</strain>
    </source>
</reference>
<dbReference type="Proteomes" id="UP000447434">
    <property type="component" value="Chromosome 1"/>
</dbReference>
<accession>A0A6A4R910</accession>
<feature type="domain" description="DUF4220" evidence="2">
    <location>
        <begin position="240"/>
        <end position="390"/>
    </location>
</feature>
<feature type="domain" description="DUF4220" evidence="2">
    <location>
        <begin position="67"/>
        <end position="187"/>
    </location>
</feature>
<feature type="transmembrane region" description="Helical" evidence="1">
    <location>
        <begin position="332"/>
        <end position="350"/>
    </location>
</feature>
<feature type="transmembrane region" description="Helical" evidence="1">
    <location>
        <begin position="62"/>
        <end position="84"/>
    </location>
</feature>
<name>A0A6A4R910_LUPAL</name>
<dbReference type="AlphaFoldDB" id="A0A6A4R910"/>
<feature type="transmembrane region" description="Helical" evidence="1">
    <location>
        <begin position="402"/>
        <end position="418"/>
    </location>
</feature>
<dbReference type="Pfam" id="PF04578">
    <property type="entry name" value="DUF594"/>
    <property type="match status" value="1"/>
</dbReference>
<organism evidence="3 4">
    <name type="scientific">Lupinus albus</name>
    <name type="common">White lupine</name>
    <name type="synonym">Lupinus termis</name>
    <dbReference type="NCBI Taxonomy" id="3870"/>
    <lineage>
        <taxon>Eukaryota</taxon>
        <taxon>Viridiplantae</taxon>
        <taxon>Streptophyta</taxon>
        <taxon>Embryophyta</taxon>
        <taxon>Tracheophyta</taxon>
        <taxon>Spermatophyta</taxon>
        <taxon>Magnoliopsida</taxon>
        <taxon>eudicotyledons</taxon>
        <taxon>Gunneridae</taxon>
        <taxon>Pentapetalae</taxon>
        <taxon>rosids</taxon>
        <taxon>fabids</taxon>
        <taxon>Fabales</taxon>
        <taxon>Fabaceae</taxon>
        <taxon>Papilionoideae</taxon>
        <taxon>50 kb inversion clade</taxon>
        <taxon>genistoids sensu lato</taxon>
        <taxon>core genistoids</taxon>
        <taxon>Genisteae</taxon>
        <taxon>Lupinus</taxon>
    </lineage>
</organism>
<proteinExistence type="predicted"/>